<dbReference type="InterPro" id="IPR023753">
    <property type="entry name" value="FAD/NAD-binding_dom"/>
</dbReference>
<dbReference type="Pfam" id="PF07992">
    <property type="entry name" value="Pyr_redox_2"/>
    <property type="match status" value="1"/>
</dbReference>
<organism evidence="13 14">
    <name type="scientific">Anaeroglobus geminatus F0357</name>
    <dbReference type="NCBI Taxonomy" id="861450"/>
    <lineage>
        <taxon>Bacteria</taxon>
        <taxon>Bacillati</taxon>
        <taxon>Bacillota</taxon>
        <taxon>Negativicutes</taxon>
        <taxon>Veillonellales</taxon>
        <taxon>Veillonellaceae</taxon>
        <taxon>Anaeroglobus</taxon>
    </lineage>
</organism>
<evidence type="ECO:0000256" key="1">
    <source>
        <dbReference type="ARBA" id="ARBA00007532"/>
    </source>
</evidence>
<keyword evidence="8 11" id="KW-0520">NAD</keyword>
<dbReference type="EC" id="1.8.1.4" evidence="11"/>
<evidence type="ECO:0000256" key="5">
    <source>
        <dbReference type="ARBA" id="ARBA00022823"/>
    </source>
</evidence>
<dbReference type="EMBL" id="AGCJ01000027">
    <property type="protein sequence ID" value="EHM41754.1"/>
    <property type="molecule type" value="Genomic_DNA"/>
</dbReference>
<name>G9YGQ1_9FIRM</name>
<evidence type="ECO:0000259" key="12">
    <source>
        <dbReference type="PROSITE" id="PS50968"/>
    </source>
</evidence>
<evidence type="ECO:0000313" key="13">
    <source>
        <dbReference type="EMBL" id="EHM41754.1"/>
    </source>
</evidence>
<dbReference type="PANTHER" id="PTHR22912:SF217">
    <property type="entry name" value="DIHYDROLIPOYL DEHYDROGENASE"/>
    <property type="match status" value="1"/>
</dbReference>
<dbReference type="AlphaFoldDB" id="G9YGQ1"/>
<keyword evidence="5" id="KW-0450">Lipoyl</keyword>
<keyword evidence="6 11" id="KW-0274">FAD</keyword>
<comment type="catalytic activity">
    <reaction evidence="11">
        <text>N(6)-[(R)-dihydrolipoyl]-L-lysyl-[protein] + NAD(+) = N(6)-[(R)-lipoyl]-L-lysyl-[protein] + NADH + H(+)</text>
        <dbReference type="Rhea" id="RHEA:15045"/>
        <dbReference type="Rhea" id="RHEA-COMP:10474"/>
        <dbReference type="Rhea" id="RHEA-COMP:10475"/>
        <dbReference type="ChEBI" id="CHEBI:15378"/>
        <dbReference type="ChEBI" id="CHEBI:57540"/>
        <dbReference type="ChEBI" id="CHEBI:57945"/>
        <dbReference type="ChEBI" id="CHEBI:83099"/>
        <dbReference type="ChEBI" id="CHEBI:83100"/>
        <dbReference type="EC" id="1.8.1.4"/>
    </reaction>
</comment>
<dbReference type="GO" id="GO:0050660">
    <property type="term" value="F:flavin adenine dinucleotide binding"/>
    <property type="evidence" value="ECO:0007669"/>
    <property type="project" value="InterPro"/>
</dbReference>
<evidence type="ECO:0000256" key="6">
    <source>
        <dbReference type="ARBA" id="ARBA00022827"/>
    </source>
</evidence>
<keyword evidence="7 11" id="KW-0560">Oxidoreductase</keyword>
<dbReference type="SUPFAM" id="SSF55424">
    <property type="entry name" value="FAD/NAD-linked reductases, dimerisation (C-terminal) domain"/>
    <property type="match status" value="1"/>
</dbReference>
<dbReference type="Gene3D" id="3.30.390.30">
    <property type="match status" value="1"/>
</dbReference>
<dbReference type="InterPro" id="IPR012999">
    <property type="entry name" value="Pyr_OxRdtase_I_AS"/>
</dbReference>
<evidence type="ECO:0000256" key="11">
    <source>
        <dbReference type="RuleBase" id="RU003692"/>
    </source>
</evidence>
<dbReference type="PROSITE" id="PS00189">
    <property type="entry name" value="LIPOYL"/>
    <property type="match status" value="1"/>
</dbReference>
<sequence length="566" mass="59683">MPQLGLTMTEGIVSQWLKQEGDVVRKGDCVVEVETDKINNRIESPVDGILLKIVAQEGEVLPLLGILGYIGLRGEVVDGAGTAGAKAPTEKDTDILFVPVSENGSKKKIIVIGAGPGGYVTAIKAAQLGADTVIIESENVGGTCLNIGCIPTKALIHASSLYRSVLTEAKKVGVHISDISIDWKETQKYKNSVVNRLVDGVDRLLKANGVKKYKGRGVVVDPHTVAVNGERISADYIILATGSEAVHLNFPGADLPGVIDSTQALDLEDIPKSLVIIGGGVIGVEFASMFASVGTKCTIIEALPHILPPVDKEIVSLVQADLEKRGIDVAVNAKVISIEKKCGSLLIHTERQGQEYCVRGDTVIVAVGRRPNTYHMGLEEVGVKLEGGKVVTDDTFRTSVPSIFAVGDCNGKLMLAHAASAQGVAAVEYIMTGKGVYEAATVPSCIYLEPEAASVGLKEEDVVNKGIDYTVGKFALSGNGKSLIENGGVGMIKIIADTKYGEVLGVHMYGPRVTELIAACGLAIRLEATVDELITTVWAHPTIGESLGEAAADVFGNAVHWPPKKK</sequence>
<comment type="miscellaneous">
    <text evidence="11">The active site is a redox-active disulfide bond.</text>
</comment>
<dbReference type="STRING" id="861450.HMPREF0080_00818"/>
<dbReference type="SUPFAM" id="SSF51230">
    <property type="entry name" value="Single hybrid motif"/>
    <property type="match status" value="1"/>
</dbReference>
<dbReference type="PATRIC" id="fig|861450.3.peg.777"/>
<dbReference type="Pfam" id="PF00364">
    <property type="entry name" value="Biotin_lipoyl"/>
    <property type="match status" value="1"/>
</dbReference>
<dbReference type="PRINTS" id="PR00368">
    <property type="entry name" value="FADPNR"/>
</dbReference>
<dbReference type="eggNOG" id="COG1249">
    <property type="taxonomic scope" value="Bacteria"/>
</dbReference>
<evidence type="ECO:0000256" key="3">
    <source>
        <dbReference type="ARBA" id="ARBA00022490"/>
    </source>
</evidence>
<protein>
    <recommendedName>
        <fullName evidence="2 11">Dihydrolipoyl dehydrogenase</fullName>
        <ecNumber evidence="11">1.8.1.4</ecNumber>
    </recommendedName>
</protein>
<dbReference type="InterPro" id="IPR003016">
    <property type="entry name" value="2-oxoA_DH_lipoyl-BS"/>
</dbReference>
<dbReference type="InterPro" id="IPR006258">
    <property type="entry name" value="Lipoamide_DH"/>
</dbReference>
<proteinExistence type="inferred from homology"/>
<keyword evidence="3" id="KW-0963">Cytoplasm</keyword>
<accession>G9YGQ1</accession>
<evidence type="ECO:0000256" key="7">
    <source>
        <dbReference type="ARBA" id="ARBA00023002"/>
    </source>
</evidence>
<evidence type="ECO:0000256" key="4">
    <source>
        <dbReference type="ARBA" id="ARBA00022630"/>
    </source>
</evidence>
<comment type="cofactor">
    <cofactor evidence="11">
        <name>FAD</name>
        <dbReference type="ChEBI" id="CHEBI:57692"/>
    </cofactor>
    <text evidence="11">Binds 1 FAD per subunit.</text>
</comment>
<keyword evidence="9" id="KW-1015">Disulfide bond</keyword>
<dbReference type="PROSITE" id="PS50968">
    <property type="entry name" value="BIOTINYL_LIPOYL"/>
    <property type="match status" value="1"/>
</dbReference>
<dbReference type="InterPro" id="IPR011053">
    <property type="entry name" value="Single_hybrid_motif"/>
</dbReference>
<evidence type="ECO:0000256" key="2">
    <source>
        <dbReference type="ARBA" id="ARBA00016961"/>
    </source>
</evidence>
<dbReference type="SUPFAM" id="SSF51905">
    <property type="entry name" value="FAD/NAD(P)-binding domain"/>
    <property type="match status" value="1"/>
</dbReference>
<dbReference type="InterPro" id="IPR050151">
    <property type="entry name" value="Class-I_Pyr_Nuc-Dis_Oxidored"/>
</dbReference>
<dbReference type="NCBIfam" id="TIGR01350">
    <property type="entry name" value="lipoamide_DH"/>
    <property type="match status" value="1"/>
</dbReference>
<gene>
    <name evidence="13" type="ORF">HMPREF0080_00818</name>
</gene>
<dbReference type="InterPro" id="IPR036188">
    <property type="entry name" value="FAD/NAD-bd_sf"/>
</dbReference>
<dbReference type="GO" id="GO:0004148">
    <property type="term" value="F:dihydrolipoyl dehydrogenase (NADH) activity"/>
    <property type="evidence" value="ECO:0007669"/>
    <property type="project" value="UniProtKB-EC"/>
</dbReference>
<keyword evidence="10 11" id="KW-0676">Redox-active center</keyword>
<dbReference type="FunFam" id="3.30.390.30:FF:000001">
    <property type="entry name" value="Dihydrolipoyl dehydrogenase"/>
    <property type="match status" value="1"/>
</dbReference>
<dbReference type="Gene3D" id="2.40.50.100">
    <property type="match status" value="1"/>
</dbReference>
<dbReference type="Pfam" id="PF02852">
    <property type="entry name" value="Pyr_redox_dim"/>
    <property type="match status" value="1"/>
</dbReference>
<comment type="caution">
    <text evidence="13">The sequence shown here is derived from an EMBL/GenBank/DDBJ whole genome shotgun (WGS) entry which is preliminary data.</text>
</comment>
<evidence type="ECO:0000313" key="14">
    <source>
        <dbReference type="Proteomes" id="UP000005481"/>
    </source>
</evidence>
<dbReference type="InterPro" id="IPR004099">
    <property type="entry name" value="Pyr_nucl-diS_OxRdtase_dimer"/>
</dbReference>
<dbReference type="PROSITE" id="PS00076">
    <property type="entry name" value="PYRIDINE_REDOX_1"/>
    <property type="match status" value="1"/>
</dbReference>
<dbReference type="Proteomes" id="UP000005481">
    <property type="component" value="Unassembled WGS sequence"/>
</dbReference>
<evidence type="ECO:0000256" key="8">
    <source>
        <dbReference type="ARBA" id="ARBA00023027"/>
    </source>
</evidence>
<feature type="domain" description="Lipoyl-binding" evidence="12">
    <location>
        <begin position="1"/>
        <end position="71"/>
    </location>
</feature>
<dbReference type="HOGENOM" id="CLU_016755_0_2_9"/>
<evidence type="ECO:0000256" key="9">
    <source>
        <dbReference type="ARBA" id="ARBA00023157"/>
    </source>
</evidence>
<dbReference type="PANTHER" id="PTHR22912">
    <property type="entry name" value="DISULFIDE OXIDOREDUCTASE"/>
    <property type="match status" value="1"/>
</dbReference>
<dbReference type="InterPro" id="IPR000089">
    <property type="entry name" value="Biotin_lipoyl"/>
</dbReference>
<evidence type="ECO:0000256" key="10">
    <source>
        <dbReference type="ARBA" id="ARBA00023284"/>
    </source>
</evidence>
<keyword evidence="14" id="KW-1185">Reference proteome</keyword>
<comment type="similarity">
    <text evidence="1 11">Belongs to the class-I pyridine nucleotide-disulfide oxidoreductase family.</text>
</comment>
<dbReference type="CDD" id="cd06849">
    <property type="entry name" value="lipoyl_domain"/>
    <property type="match status" value="1"/>
</dbReference>
<dbReference type="Gene3D" id="3.50.50.60">
    <property type="entry name" value="FAD/NAD(P)-binding domain"/>
    <property type="match status" value="2"/>
</dbReference>
<dbReference type="InterPro" id="IPR016156">
    <property type="entry name" value="FAD/NAD-linked_Rdtase_dimer_sf"/>
</dbReference>
<keyword evidence="4 11" id="KW-0285">Flavoprotein</keyword>
<dbReference type="PRINTS" id="PR00411">
    <property type="entry name" value="PNDRDTASEI"/>
</dbReference>
<reference evidence="13 14" key="1">
    <citation type="submission" date="2011-08" db="EMBL/GenBank/DDBJ databases">
        <authorList>
            <person name="Weinstock G."/>
            <person name="Sodergren E."/>
            <person name="Clifton S."/>
            <person name="Fulton L."/>
            <person name="Fulton B."/>
            <person name="Courtney L."/>
            <person name="Fronick C."/>
            <person name="Harrison M."/>
            <person name="Strong C."/>
            <person name="Farmer C."/>
            <person name="Delahaunty K."/>
            <person name="Markovic C."/>
            <person name="Hall O."/>
            <person name="Minx P."/>
            <person name="Tomlinson C."/>
            <person name="Mitreva M."/>
            <person name="Hou S."/>
            <person name="Chen J."/>
            <person name="Wollam A."/>
            <person name="Pepin K.H."/>
            <person name="Johnson M."/>
            <person name="Bhonagiri V."/>
            <person name="Zhang X."/>
            <person name="Suruliraj S."/>
            <person name="Warren W."/>
            <person name="Chinwalla A."/>
            <person name="Mardis E.R."/>
            <person name="Wilson R.K."/>
        </authorList>
    </citation>
    <scope>NUCLEOTIDE SEQUENCE [LARGE SCALE GENOMIC DNA]</scope>
    <source>
        <strain evidence="13 14">F0357</strain>
    </source>
</reference>
<dbReference type="GO" id="GO:0006103">
    <property type="term" value="P:2-oxoglutarate metabolic process"/>
    <property type="evidence" value="ECO:0007669"/>
    <property type="project" value="TreeGrafter"/>
</dbReference>